<dbReference type="AlphaFoldDB" id="A0A934J3F4"/>
<proteinExistence type="predicted"/>
<comment type="caution">
    <text evidence="1">The sequence shown here is derived from an EMBL/GenBank/DDBJ whole genome shotgun (WGS) entry which is preliminary data.</text>
</comment>
<evidence type="ECO:0000313" key="1">
    <source>
        <dbReference type="EMBL" id="MBJ6362564.1"/>
    </source>
</evidence>
<sequence>MTTKNRKIEFFDYIISGILNQWRSPFGDNVVPVGDEAGDIQKNPTG</sequence>
<reference evidence="1" key="1">
    <citation type="submission" date="2020-12" db="EMBL/GenBank/DDBJ databases">
        <authorList>
            <person name="Huq M.A."/>
        </authorList>
    </citation>
    <scope>NUCLEOTIDE SEQUENCE</scope>
    <source>
        <strain evidence="1">MAHUQ-46</strain>
    </source>
</reference>
<dbReference type="Proteomes" id="UP000640274">
    <property type="component" value="Unassembled WGS sequence"/>
</dbReference>
<evidence type="ECO:0000313" key="2">
    <source>
        <dbReference type="Proteomes" id="UP000640274"/>
    </source>
</evidence>
<dbReference type="EMBL" id="JAELUP010000077">
    <property type="protein sequence ID" value="MBJ6362564.1"/>
    <property type="molecule type" value="Genomic_DNA"/>
</dbReference>
<name>A0A934J3F4_9BACL</name>
<protein>
    <submittedName>
        <fullName evidence="1">Uncharacterized protein</fullName>
    </submittedName>
</protein>
<gene>
    <name evidence="1" type="ORF">JFN88_15120</name>
</gene>
<keyword evidence="2" id="KW-1185">Reference proteome</keyword>
<dbReference type="RefSeq" id="WP_199020106.1">
    <property type="nucleotide sequence ID" value="NZ_JAELUP010000077.1"/>
</dbReference>
<organism evidence="1 2">
    <name type="scientific">Paenibacillus roseus</name>
    <dbReference type="NCBI Taxonomy" id="2798579"/>
    <lineage>
        <taxon>Bacteria</taxon>
        <taxon>Bacillati</taxon>
        <taxon>Bacillota</taxon>
        <taxon>Bacilli</taxon>
        <taxon>Bacillales</taxon>
        <taxon>Paenibacillaceae</taxon>
        <taxon>Paenibacillus</taxon>
    </lineage>
</organism>
<accession>A0A934J3F4</accession>